<name>A0AAN8X2I8_HALRR</name>
<organism evidence="1 2">
    <name type="scientific">Halocaridina rubra</name>
    <name type="common">Hawaiian red shrimp</name>
    <dbReference type="NCBI Taxonomy" id="373956"/>
    <lineage>
        <taxon>Eukaryota</taxon>
        <taxon>Metazoa</taxon>
        <taxon>Ecdysozoa</taxon>
        <taxon>Arthropoda</taxon>
        <taxon>Crustacea</taxon>
        <taxon>Multicrustacea</taxon>
        <taxon>Malacostraca</taxon>
        <taxon>Eumalacostraca</taxon>
        <taxon>Eucarida</taxon>
        <taxon>Decapoda</taxon>
        <taxon>Pleocyemata</taxon>
        <taxon>Caridea</taxon>
        <taxon>Atyoidea</taxon>
        <taxon>Atyidae</taxon>
        <taxon>Halocaridina</taxon>
    </lineage>
</organism>
<dbReference type="AlphaFoldDB" id="A0AAN8X2I8"/>
<sequence length="115" mass="13258">MSLLDRADVLDAIPNVEVQLMEWQKAHEALSEAGANLQDGHNLMALLKEAEANQQHSLYGLHPRYEEYSVVKKAVDHAKESVNSRLMEVKHWHNLYLVRKICLYFVTMILTSSRQ</sequence>
<protein>
    <submittedName>
        <fullName evidence="1">Uncharacterized protein</fullName>
    </submittedName>
</protein>
<reference evidence="1 2" key="1">
    <citation type="submission" date="2023-11" db="EMBL/GenBank/DDBJ databases">
        <title>Halocaridina rubra genome assembly.</title>
        <authorList>
            <person name="Smith C."/>
        </authorList>
    </citation>
    <scope>NUCLEOTIDE SEQUENCE [LARGE SCALE GENOMIC DNA]</scope>
    <source>
        <strain evidence="1">EP-1</strain>
        <tissue evidence="1">Whole</tissue>
    </source>
</reference>
<dbReference type="Proteomes" id="UP001381693">
    <property type="component" value="Unassembled WGS sequence"/>
</dbReference>
<evidence type="ECO:0000313" key="2">
    <source>
        <dbReference type="Proteomes" id="UP001381693"/>
    </source>
</evidence>
<accession>A0AAN8X2I8</accession>
<comment type="caution">
    <text evidence="1">The sequence shown here is derived from an EMBL/GenBank/DDBJ whole genome shotgun (WGS) entry which is preliminary data.</text>
</comment>
<proteinExistence type="predicted"/>
<keyword evidence="2" id="KW-1185">Reference proteome</keyword>
<gene>
    <name evidence="1" type="ORF">SK128_003755</name>
</gene>
<evidence type="ECO:0000313" key="1">
    <source>
        <dbReference type="EMBL" id="KAK7075347.1"/>
    </source>
</evidence>
<dbReference type="EMBL" id="JAXCGZ010011211">
    <property type="protein sequence ID" value="KAK7075347.1"/>
    <property type="molecule type" value="Genomic_DNA"/>
</dbReference>